<protein>
    <submittedName>
        <fullName evidence="2">Uncharacterized protein</fullName>
    </submittedName>
</protein>
<proteinExistence type="predicted"/>
<evidence type="ECO:0000256" key="1">
    <source>
        <dbReference type="SAM" id="MobiDB-lite"/>
    </source>
</evidence>
<feature type="compositionally biased region" description="Polar residues" evidence="1">
    <location>
        <begin position="1"/>
        <end position="12"/>
    </location>
</feature>
<organism evidence="2 3">
    <name type="scientific">Nesidiocoris tenuis</name>
    <dbReference type="NCBI Taxonomy" id="355587"/>
    <lineage>
        <taxon>Eukaryota</taxon>
        <taxon>Metazoa</taxon>
        <taxon>Ecdysozoa</taxon>
        <taxon>Arthropoda</taxon>
        <taxon>Hexapoda</taxon>
        <taxon>Insecta</taxon>
        <taxon>Pterygota</taxon>
        <taxon>Neoptera</taxon>
        <taxon>Paraneoptera</taxon>
        <taxon>Hemiptera</taxon>
        <taxon>Heteroptera</taxon>
        <taxon>Panheteroptera</taxon>
        <taxon>Cimicomorpha</taxon>
        <taxon>Miridae</taxon>
        <taxon>Dicyphina</taxon>
        <taxon>Nesidiocoris</taxon>
    </lineage>
</organism>
<feature type="region of interest" description="Disordered" evidence="1">
    <location>
        <begin position="1"/>
        <end position="34"/>
    </location>
</feature>
<evidence type="ECO:0000313" key="3">
    <source>
        <dbReference type="Proteomes" id="UP001307889"/>
    </source>
</evidence>
<dbReference type="Proteomes" id="UP001307889">
    <property type="component" value="Chromosome 4"/>
</dbReference>
<gene>
    <name evidence="2" type="ORF">NTJ_05802</name>
</gene>
<sequence length="76" mass="7803">MCHNADSGSPRTALTGAPAPADRVSAPSSADMASEPAAPCACISCLRVRVGPIGGHPPRRRPECASHAGYQDFTSR</sequence>
<reference evidence="2 3" key="1">
    <citation type="submission" date="2023-09" db="EMBL/GenBank/DDBJ databases">
        <title>Nesidiocoris tenuis whole genome shotgun sequence.</title>
        <authorList>
            <person name="Shibata T."/>
            <person name="Shimoda M."/>
            <person name="Kobayashi T."/>
            <person name="Uehara T."/>
        </authorList>
    </citation>
    <scope>NUCLEOTIDE SEQUENCE [LARGE SCALE GENOMIC DNA]</scope>
    <source>
        <strain evidence="2 3">Japan</strain>
    </source>
</reference>
<name>A0ABN7AM27_9HEMI</name>
<dbReference type="EMBL" id="AP028912">
    <property type="protein sequence ID" value="BES92993.1"/>
    <property type="molecule type" value="Genomic_DNA"/>
</dbReference>
<feature type="region of interest" description="Disordered" evidence="1">
    <location>
        <begin position="54"/>
        <end position="76"/>
    </location>
</feature>
<accession>A0ABN7AM27</accession>
<evidence type="ECO:0000313" key="2">
    <source>
        <dbReference type="EMBL" id="BES92993.1"/>
    </source>
</evidence>
<keyword evidence="3" id="KW-1185">Reference proteome</keyword>